<dbReference type="CDD" id="cd04301">
    <property type="entry name" value="NAT_SF"/>
    <property type="match status" value="1"/>
</dbReference>
<dbReference type="EMBL" id="LFQK01000023">
    <property type="protein sequence ID" value="KNH27121.1"/>
    <property type="molecule type" value="Genomic_DNA"/>
</dbReference>
<dbReference type="PATRIC" id="fig|317.197.peg.2004"/>
<name>A0A0L1MFG7_PSESX</name>
<dbReference type="PROSITE" id="PS51186">
    <property type="entry name" value="GNAT"/>
    <property type="match status" value="1"/>
</dbReference>
<dbReference type="Proteomes" id="UP000036955">
    <property type="component" value="Unassembled WGS sequence"/>
</dbReference>
<dbReference type="Pfam" id="PF00583">
    <property type="entry name" value="Acetyltransf_1"/>
    <property type="match status" value="1"/>
</dbReference>
<evidence type="ECO:0000313" key="5">
    <source>
        <dbReference type="Proteomes" id="UP000036955"/>
    </source>
</evidence>
<dbReference type="GO" id="GO:0016747">
    <property type="term" value="F:acyltransferase activity, transferring groups other than amino-acyl groups"/>
    <property type="evidence" value="ECO:0007669"/>
    <property type="project" value="InterPro"/>
</dbReference>
<dbReference type="AlphaFoldDB" id="A0A0L1MFG7"/>
<reference evidence="4 5" key="1">
    <citation type="submission" date="2015-06" db="EMBL/GenBank/DDBJ databases">
        <authorList>
            <person name="Hoefler B.C."/>
            <person name="Straight P.D."/>
        </authorList>
    </citation>
    <scope>NUCLEOTIDE SEQUENCE [LARGE SCALE GENOMIC DNA]</scope>
    <source>
        <strain evidence="4 5">Riq4</strain>
    </source>
</reference>
<dbReference type="PANTHER" id="PTHR43877">
    <property type="entry name" value="AMINOALKYLPHOSPHONATE N-ACETYLTRANSFERASE-RELATED-RELATED"/>
    <property type="match status" value="1"/>
</dbReference>
<keyword evidence="1 4" id="KW-0808">Transferase</keyword>
<proteinExistence type="predicted"/>
<dbReference type="InterPro" id="IPR000182">
    <property type="entry name" value="GNAT_dom"/>
</dbReference>
<evidence type="ECO:0000313" key="4">
    <source>
        <dbReference type="EMBL" id="KNH27121.1"/>
    </source>
</evidence>
<accession>A0A0L1MFG7</accession>
<feature type="domain" description="N-acetyltransferase" evidence="3">
    <location>
        <begin position="3"/>
        <end position="150"/>
    </location>
</feature>
<sequence>MAVKISRADNHCVGKLAPLFDSYRGFYGQPSNLLESRDFLAQRLSHNESTIFYAHDELGETLGFVQLYPTFSSVSARRTWLLNDLYATDVARGRGGGTALLDAAREFVISTGAKGILLETGRDNEGAQRLYEAQGYVRDTGYYTYYLDLA</sequence>
<dbReference type="InterPro" id="IPR016181">
    <property type="entry name" value="Acyl_CoA_acyltransferase"/>
</dbReference>
<gene>
    <name evidence="4" type="ORF">ACS77_13275</name>
</gene>
<evidence type="ECO:0000256" key="1">
    <source>
        <dbReference type="ARBA" id="ARBA00022679"/>
    </source>
</evidence>
<keyword evidence="2" id="KW-0012">Acyltransferase</keyword>
<comment type="caution">
    <text evidence="4">The sequence shown here is derived from an EMBL/GenBank/DDBJ whole genome shotgun (WGS) entry which is preliminary data.</text>
</comment>
<dbReference type="Gene3D" id="3.40.630.30">
    <property type="match status" value="1"/>
</dbReference>
<dbReference type="SUPFAM" id="SSF55729">
    <property type="entry name" value="Acyl-CoA N-acyltransferases (Nat)"/>
    <property type="match status" value="1"/>
</dbReference>
<dbReference type="OrthoDB" id="9792929at2"/>
<dbReference type="PANTHER" id="PTHR43877:SF2">
    <property type="entry name" value="AMINOALKYLPHOSPHONATE N-ACETYLTRANSFERASE-RELATED"/>
    <property type="match status" value="1"/>
</dbReference>
<organism evidence="4 5">
    <name type="scientific">Pseudomonas syringae</name>
    <dbReference type="NCBI Taxonomy" id="317"/>
    <lineage>
        <taxon>Bacteria</taxon>
        <taxon>Pseudomonadati</taxon>
        <taxon>Pseudomonadota</taxon>
        <taxon>Gammaproteobacteria</taxon>
        <taxon>Pseudomonadales</taxon>
        <taxon>Pseudomonadaceae</taxon>
        <taxon>Pseudomonas</taxon>
    </lineage>
</organism>
<evidence type="ECO:0000259" key="3">
    <source>
        <dbReference type="PROSITE" id="PS51186"/>
    </source>
</evidence>
<evidence type="ECO:0000256" key="2">
    <source>
        <dbReference type="ARBA" id="ARBA00023315"/>
    </source>
</evidence>
<protein>
    <submittedName>
        <fullName evidence="4">Acetyltransferase</fullName>
    </submittedName>
</protein>
<dbReference type="InterPro" id="IPR050832">
    <property type="entry name" value="Bact_Acetyltransf"/>
</dbReference>